<feature type="region of interest" description="Disordered" evidence="1">
    <location>
        <begin position="1"/>
        <end position="29"/>
    </location>
</feature>
<dbReference type="Proteomes" id="UP001500889">
    <property type="component" value="Chromosome A"/>
</dbReference>
<evidence type="ECO:0000256" key="1">
    <source>
        <dbReference type="SAM" id="MobiDB-lite"/>
    </source>
</evidence>
<evidence type="ECO:0000313" key="3">
    <source>
        <dbReference type="Proteomes" id="UP001500889"/>
    </source>
</evidence>
<accession>A0AAU9FZ90</accession>
<gene>
    <name evidence="2" type="ORF">DMAD_00613</name>
</gene>
<feature type="compositionally biased region" description="Polar residues" evidence="1">
    <location>
        <begin position="1"/>
        <end position="20"/>
    </location>
</feature>
<sequence length="114" mass="12518">MEAPTTSQIGQSHKSIGNQDTTRHADNTRAKLKLELQKKLWPKVKPQPDPPISVQAVWGHASWSGLLCQGSSVFRVLTKHYAGHLPSSFSKLITIARSTLSHSQAESESESESD</sequence>
<proteinExistence type="predicted"/>
<organism evidence="2 3">
    <name type="scientific">Drosophila madeirensis</name>
    <name type="common">Fruit fly</name>
    <dbReference type="NCBI Taxonomy" id="30013"/>
    <lineage>
        <taxon>Eukaryota</taxon>
        <taxon>Metazoa</taxon>
        <taxon>Ecdysozoa</taxon>
        <taxon>Arthropoda</taxon>
        <taxon>Hexapoda</taxon>
        <taxon>Insecta</taxon>
        <taxon>Pterygota</taxon>
        <taxon>Neoptera</taxon>
        <taxon>Endopterygota</taxon>
        <taxon>Diptera</taxon>
        <taxon>Brachycera</taxon>
        <taxon>Muscomorpha</taxon>
        <taxon>Ephydroidea</taxon>
        <taxon>Drosophilidae</taxon>
        <taxon>Drosophila</taxon>
        <taxon>Sophophora</taxon>
    </lineage>
</organism>
<evidence type="ECO:0000313" key="2">
    <source>
        <dbReference type="EMBL" id="BFG00680.1"/>
    </source>
</evidence>
<dbReference type="EMBL" id="AP029266">
    <property type="protein sequence ID" value="BFG00680.1"/>
    <property type="molecule type" value="Genomic_DNA"/>
</dbReference>
<protein>
    <submittedName>
        <fullName evidence="2">Uncharacterized protein</fullName>
    </submittedName>
</protein>
<keyword evidence="3" id="KW-1185">Reference proteome</keyword>
<name>A0AAU9FZ90_DROMD</name>
<dbReference type="AlphaFoldDB" id="A0AAU9FZ90"/>
<reference evidence="2 3" key="1">
    <citation type="submission" date="2024-02" db="EMBL/GenBank/DDBJ databases">
        <title>A chromosome-level genome assembly of Drosophila madeirensis, a fruit fly species endemic to Madeira island.</title>
        <authorList>
            <person name="Tomihara K."/>
            <person name="Llopart A."/>
            <person name="Yamamoto D."/>
        </authorList>
    </citation>
    <scope>NUCLEOTIDE SEQUENCE [LARGE SCALE GENOMIC DNA]</scope>
    <source>
        <strain evidence="2 3">RF1</strain>
    </source>
</reference>